<dbReference type="SUPFAM" id="SSF47986">
    <property type="entry name" value="DEATH domain"/>
    <property type="match status" value="1"/>
</dbReference>
<dbReference type="FunFam" id="3.40.50.300:FF:000210">
    <property type="entry name" value="Si:dkey-16p6.1"/>
    <property type="match status" value="1"/>
</dbReference>
<comment type="subcellular location">
    <subcellularLocation>
        <location evidence="1">Basolateral cell membrane</location>
    </subcellularLocation>
    <subcellularLocation>
        <location evidence="2">Cell membrane</location>
        <topology evidence="2">Lipid-anchor</topology>
    </subcellularLocation>
    <subcellularLocation>
        <location evidence="3">Cytoplasm</location>
    </subcellularLocation>
</comment>
<feature type="domain" description="CARD" evidence="19">
    <location>
        <begin position="106"/>
        <end position="183"/>
    </location>
</feature>
<reference evidence="22" key="1">
    <citation type="submission" date="2025-08" db="UniProtKB">
        <authorList>
            <consortium name="RefSeq"/>
        </authorList>
    </citation>
    <scope>IDENTIFICATION</scope>
</reference>
<keyword evidence="11" id="KW-0832">Ubl conjugation</keyword>
<evidence type="ECO:0000256" key="9">
    <source>
        <dbReference type="ARBA" id="ARBA00022741"/>
    </source>
</evidence>
<dbReference type="Pfam" id="PF13516">
    <property type="entry name" value="LRR_6"/>
    <property type="match status" value="4"/>
</dbReference>
<dbReference type="InterPro" id="IPR043136">
    <property type="entry name" value="B30.2/SPRY_sf"/>
</dbReference>
<gene>
    <name evidence="22" type="primary">LOC115012457</name>
</gene>
<dbReference type="InterPro" id="IPR003877">
    <property type="entry name" value="SPRY_dom"/>
</dbReference>
<proteinExistence type="inferred from homology"/>
<evidence type="ECO:0000256" key="5">
    <source>
        <dbReference type="ARBA" id="ARBA00022490"/>
    </source>
</evidence>
<accession>A0A6J2Q812</accession>
<dbReference type="Gene3D" id="3.40.50.300">
    <property type="entry name" value="P-loop containing nucleotide triphosphate hydrolases"/>
    <property type="match status" value="1"/>
</dbReference>
<dbReference type="SUPFAM" id="SSF49899">
    <property type="entry name" value="Concanavalin A-like lectins/glucanases"/>
    <property type="match status" value="1"/>
</dbReference>
<evidence type="ECO:0000256" key="17">
    <source>
        <dbReference type="SAM" id="MobiDB-lite"/>
    </source>
</evidence>
<dbReference type="InterPro" id="IPR013320">
    <property type="entry name" value="ConA-like_dom_sf"/>
</dbReference>
<evidence type="ECO:0000256" key="7">
    <source>
        <dbReference type="ARBA" id="ARBA00022614"/>
    </source>
</evidence>
<evidence type="ECO:0000256" key="2">
    <source>
        <dbReference type="ARBA" id="ARBA00004193"/>
    </source>
</evidence>
<dbReference type="Pfam" id="PF05729">
    <property type="entry name" value="NACHT"/>
    <property type="match status" value="1"/>
</dbReference>
<dbReference type="InterPro" id="IPR001611">
    <property type="entry name" value="Leu-rich_rpt"/>
</dbReference>
<evidence type="ECO:0000256" key="13">
    <source>
        <dbReference type="ARBA" id="ARBA00023136"/>
    </source>
</evidence>
<dbReference type="SUPFAM" id="SSF52540">
    <property type="entry name" value="P-loop containing nucleoside triphosphate hydrolases"/>
    <property type="match status" value="1"/>
</dbReference>
<dbReference type="InterPro" id="IPR041075">
    <property type="entry name" value="NOD1/2_WH"/>
</dbReference>
<evidence type="ECO:0000256" key="1">
    <source>
        <dbReference type="ARBA" id="ARBA00004187"/>
    </source>
</evidence>
<dbReference type="GO" id="GO:0042981">
    <property type="term" value="P:regulation of apoptotic process"/>
    <property type="evidence" value="ECO:0007669"/>
    <property type="project" value="InterPro"/>
</dbReference>
<feature type="domain" description="B30.2/SPRY" evidence="18">
    <location>
        <begin position="1112"/>
        <end position="1299"/>
    </location>
</feature>
<dbReference type="Gene3D" id="3.80.10.10">
    <property type="entry name" value="Ribonuclease Inhibitor"/>
    <property type="match status" value="2"/>
</dbReference>
<evidence type="ECO:0000256" key="16">
    <source>
        <dbReference type="ARBA" id="ARBA00038296"/>
    </source>
</evidence>
<dbReference type="RefSeq" id="XP_029293939.1">
    <property type="nucleotide sequence ID" value="XM_029438079.1"/>
</dbReference>
<organism evidence="21 22">
    <name type="scientific">Cottoperca gobio</name>
    <name type="common">Frogmouth</name>
    <name type="synonym">Aphritis gobio</name>
    <dbReference type="NCBI Taxonomy" id="56716"/>
    <lineage>
        <taxon>Eukaryota</taxon>
        <taxon>Metazoa</taxon>
        <taxon>Chordata</taxon>
        <taxon>Craniata</taxon>
        <taxon>Vertebrata</taxon>
        <taxon>Euteleostomi</taxon>
        <taxon>Actinopterygii</taxon>
        <taxon>Neopterygii</taxon>
        <taxon>Teleostei</taxon>
        <taxon>Neoteleostei</taxon>
        <taxon>Acanthomorphata</taxon>
        <taxon>Eupercaria</taxon>
        <taxon>Perciformes</taxon>
        <taxon>Notothenioidei</taxon>
        <taxon>Bovichtidae</taxon>
        <taxon>Cottoperca</taxon>
    </lineage>
</organism>
<protein>
    <submittedName>
        <fullName evidence="22">NLR family CARD domain-containing protein 3-like</fullName>
    </submittedName>
</protein>
<dbReference type="InterPro" id="IPR001315">
    <property type="entry name" value="CARD"/>
</dbReference>
<dbReference type="InterPro" id="IPR051261">
    <property type="entry name" value="NLR"/>
</dbReference>
<dbReference type="Pfam" id="PF17779">
    <property type="entry name" value="WHD_NOD2"/>
    <property type="match status" value="1"/>
</dbReference>
<keyword evidence="6" id="KW-0399">Innate immunity</keyword>
<feature type="compositionally biased region" description="Basic and acidic residues" evidence="17">
    <location>
        <begin position="22"/>
        <end position="38"/>
    </location>
</feature>
<dbReference type="InterPro" id="IPR041267">
    <property type="entry name" value="NLRP_HD2"/>
</dbReference>
<dbReference type="SMART" id="SM01288">
    <property type="entry name" value="FISNA"/>
    <property type="match status" value="1"/>
</dbReference>
<evidence type="ECO:0000256" key="12">
    <source>
        <dbReference type="ARBA" id="ARBA00022859"/>
    </source>
</evidence>
<dbReference type="PRINTS" id="PR01407">
    <property type="entry name" value="BUTYPHLNCDUF"/>
</dbReference>
<keyword evidence="9" id="KW-0547">Nucleotide-binding</keyword>
<evidence type="ECO:0000259" key="19">
    <source>
        <dbReference type="PROSITE" id="PS50209"/>
    </source>
</evidence>
<dbReference type="PROSITE" id="PS50188">
    <property type="entry name" value="B302_SPRY"/>
    <property type="match status" value="1"/>
</dbReference>
<dbReference type="InterPro" id="IPR027417">
    <property type="entry name" value="P-loop_NTPase"/>
</dbReference>
<dbReference type="InterPro" id="IPR029495">
    <property type="entry name" value="NACHT-assoc"/>
</dbReference>
<evidence type="ECO:0000259" key="20">
    <source>
        <dbReference type="PROSITE" id="PS50837"/>
    </source>
</evidence>
<dbReference type="GeneID" id="115012457"/>
<evidence type="ECO:0000313" key="21">
    <source>
        <dbReference type="Proteomes" id="UP000504630"/>
    </source>
</evidence>
<dbReference type="PROSITE" id="PS50209">
    <property type="entry name" value="CARD"/>
    <property type="match status" value="1"/>
</dbReference>
<keyword evidence="7" id="KW-0433">Leucine-rich repeat</keyword>
<keyword evidence="10" id="KW-0067">ATP-binding</keyword>
<dbReference type="Pfam" id="PF17776">
    <property type="entry name" value="NLRC4_HD2"/>
    <property type="match status" value="1"/>
</dbReference>
<feature type="domain" description="NACHT" evidence="20">
    <location>
        <begin position="298"/>
        <end position="432"/>
    </location>
</feature>
<keyword evidence="8" id="KW-0677">Repeat</keyword>
<dbReference type="InterPro" id="IPR003879">
    <property type="entry name" value="Butyrophylin_SPRY"/>
</dbReference>
<evidence type="ECO:0000256" key="3">
    <source>
        <dbReference type="ARBA" id="ARBA00004496"/>
    </source>
</evidence>
<evidence type="ECO:0000256" key="8">
    <source>
        <dbReference type="ARBA" id="ARBA00022737"/>
    </source>
</evidence>
<comment type="similarity">
    <text evidence="16">Belongs to the NOD1-NOD2 family.</text>
</comment>
<dbReference type="Gene3D" id="2.60.120.920">
    <property type="match status" value="1"/>
</dbReference>
<dbReference type="GO" id="GO:0005737">
    <property type="term" value="C:cytoplasm"/>
    <property type="evidence" value="ECO:0007669"/>
    <property type="project" value="UniProtKB-SubCell"/>
</dbReference>
<evidence type="ECO:0000259" key="18">
    <source>
        <dbReference type="PROSITE" id="PS50188"/>
    </source>
</evidence>
<dbReference type="SMART" id="SM00449">
    <property type="entry name" value="SPRY"/>
    <property type="match status" value="1"/>
</dbReference>
<dbReference type="GO" id="GO:0005524">
    <property type="term" value="F:ATP binding"/>
    <property type="evidence" value="ECO:0007669"/>
    <property type="project" value="UniProtKB-KW"/>
</dbReference>
<keyword evidence="12" id="KW-0391">Immunity</keyword>
<keyword evidence="13" id="KW-0472">Membrane</keyword>
<dbReference type="CDD" id="cd16040">
    <property type="entry name" value="SPRY_PRY_SNTX"/>
    <property type="match status" value="1"/>
</dbReference>
<sequence length="1299" mass="147073">MGNLYSLLWSGKIEGNECYKPEQKKDEVSTTVKSREKSPPGLSLQEERGALKETTEEETLRRQEVETSSEKPTCSEKSSAHEYTVVEVNASSPCLSETLDCASAITEENEAEWVGNNRPKLIQTVTLVMAIADEMLQQNIMHKETYGKIKAAQTSQDQMRELYTTLTSVKAKSAFYRILQDIQPVMCETEDVINEVIKTHKAHLREKYRYEFEGPENDRRDAQSLDKIYTELHIVQEERTLKRGQNVNIEHEIWEIEEKARSQTAEEGNKINCNDIFNITPKDSMSSGQDKTEVTAIRTVMTKGIAGIGKTVSVKKFILDWADGRANQDLDFVFVLPFRELNLVIDQHTLETLVRVFHPELKTVAVRRIFAHHNVLFIFDGLDESQLQLDFKETNILTDTTKESSVDTLVTNLIRENLLPSALVWITSRPGAVQRIPSNHVYRWTEVRGFNDPQKIEYFRKRVEDKAIAERIINNIIMSRSLYIMCHIPIFCWIAAKVLEYLLVKMDNTQDKDTKIPSTLTEMYTHFLCIQMQVATKKYDKKDELDKEEIFKSNEGFIFKLGRMAFDHLIKSKIVFTDNDLKKYGIDIRKAGVSCGLCTVIFKQEDAFNTKKLYCFVHLTVHEYFAALFVYHSFASKKIDSPSLKDFLLKGSVEELKSILDADPVALPLDELIEITIANSSGRKTGELDMFLRFLIGMSLQSTQDLLQGLIQQEEEHSAVIEEIRTSLLEIDLGDCSPERCLNLVHCLVELKDSSLHDTVQKYLKLDHDPETQLSPVQCSALADSILMSSTPLDEFNLMKYRPSEKGILRLLPAVRNSKKARLSGVWVGVLQSETISSALRMPNSALTELHLINSTFPEKGTKILIDGLNKSQCKLEALSLSGTTAIHPKDKMALAIISIIKKETLRELELSANALGDSLYSLLSVGLGSPKLEKLRLNRNLGIAKICKEFVTALTSKPCYLRELELSNNSLKDSEMEILSIGLMSTNCILEVLSLSHNGLTEKGCKMLASALSSKASRLTELDLSYNDLHDSGVMALCTALMNPLCGLKTLRLSFCKVTADGCASLASALRSDHCSLRELDLSFNHLTERGVELLTEIQRDSGCSLAELNVDQNEEYWFDLNLLRQYACDLTLDPNTVGRNVVLTEENKKATHVEEKQPYPDHSDRFQYSQVLCEEGLTGRHYWEVECHYADVGVAYKSIDREGDCSSEYTLGTNEKSWCWLHNGTFSHNNSCEGFRGRATEISTIGVYLDWPAGILSFFEVFSDKLTHLYTVCTTFTEPLHPGFMFERGSIYLHKLK</sequence>
<evidence type="ECO:0000256" key="10">
    <source>
        <dbReference type="ARBA" id="ARBA00022840"/>
    </source>
</evidence>
<keyword evidence="15" id="KW-0449">Lipoprotein</keyword>
<dbReference type="GO" id="GO:0045087">
    <property type="term" value="P:innate immune response"/>
    <property type="evidence" value="ECO:0007669"/>
    <property type="project" value="UniProtKB-KW"/>
</dbReference>
<dbReference type="Pfam" id="PF13765">
    <property type="entry name" value="PRY"/>
    <property type="match status" value="1"/>
</dbReference>
<dbReference type="SMART" id="SM00368">
    <property type="entry name" value="LRR_RI"/>
    <property type="match status" value="7"/>
</dbReference>
<dbReference type="InterPro" id="IPR011029">
    <property type="entry name" value="DEATH-like_dom_sf"/>
</dbReference>
<dbReference type="KEGG" id="cgob:115012457"/>
<dbReference type="Pfam" id="PF00619">
    <property type="entry name" value="CARD"/>
    <property type="match status" value="1"/>
</dbReference>
<evidence type="ECO:0000256" key="11">
    <source>
        <dbReference type="ARBA" id="ARBA00022843"/>
    </source>
</evidence>
<dbReference type="Proteomes" id="UP000504630">
    <property type="component" value="Chromosome 8"/>
</dbReference>
<name>A0A6J2Q812_COTGO</name>
<dbReference type="SUPFAM" id="SSF52047">
    <property type="entry name" value="RNI-like"/>
    <property type="match status" value="1"/>
</dbReference>
<evidence type="ECO:0000256" key="6">
    <source>
        <dbReference type="ARBA" id="ARBA00022588"/>
    </source>
</evidence>
<dbReference type="SMART" id="SM00589">
    <property type="entry name" value="PRY"/>
    <property type="match status" value="1"/>
</dbReference>
<dbReference type="PROSITE" id="PS50837">
    <property type="entry name" value="NACHT"/>
    <property type="match status" value="1"/>
</dbReference>
<feature type="compositionally biased region" description="Basic and acidic residues" evidence="17">
    <location>
        <begin position="45"/>
        <end position="69"/>
    </location>
</feature>
<evidence type="ECO:0000256" key="15">
    <source>
        <dbReference type="ARBA" id="ARBA00023288"/>
    </source>
</evidence>
<dbReference type="InterPro" id="IPR006574">
    <property type="entry name" value="PRY"/>
</dbReference>
<dbReference type="Pfam" id="PF14484">
    <property type="entry name" value="FISNA"/>
    <property type="match status" value="1"/>
</dbReference>
<keyword evidence="14" id="KW-0564">Palmitate</keyword>
<dbReference type="InParanoid" id="A0A6J2Q812"/>
<keyword evidence="4" id="KW-1003">Cell membrane</keyword>
<dbReference type="OrthoDB" id="120976at2759"/>
<evidence type="ECO:0000313" key="22">
    <source>
        <dbReference type="RefSeq" id="XP_029293939.1"/>
    </source>
</evidence>
<keyword evidence="21" id="KW-1185">Reference proteome</keyword>
<dbReference type="GO" id="GO:0016323">
    <property type="term" value="C:basolateral plasma membrane"/>
    <property type="evidence" value="ECO:0007669"/>
    <property type="project" value="UniProtKB-SubCell"/>
</dbReference>
<dbReference type="InterPro" id="IPR001870">
    <property type="entry name" value="B30.2/SPRY"/>
</dbReference>
<dbReference type="PANTHER" id="PTHR24106">
    <property type="entry name" value="NACHT, LRR AND CARD DOMAINS-CONTAINING"/>
    <property type="match status" value="1"/>
</dbReference>
<dbReference type="CDD" id="cd00116">
    <property type="entry name" value="LRR_RI"/>
    <property type="match status" value="1"/>
</dbReference>
<dbReference type="InterPro" id="IPR032675">
    <property type="entry name" value="LRR_dom_sf"/>
</dbReference>
<keyword evidence="5" id="KW-0963">Cytoplasm</keyword>
<dbReference type="Pfam" id="PF00622">
    <property type="entry name" value="SPRY"/>
    <property type="match status" value="1"/>
</dbReference>
<evidence type="ECO:0000256" key="14">
    <source>
        <dbReference type="ARBA" id="ARBA00023139"/>
    </source>
</evidence>
<feature type="region of interest" description="Disordered" evidence="17">
    <location>
        <begin position="22"/>
        <end position="80"/>
    </location>
</feature>
<dbReference type="Gene3D" id="1.10.533.10">
    <property type="entry name" value="Death Domain, Fas"/>
    <property type="match status" value="1"/>
</dbReference>
<evidence type="ECO:0000256" key="4">
    <source>
        <dbReference type="ARBA" id="ARBA00022475"/>
    </source>
</evidence>
<dbReference type="InterPro" id="IPR007111">
    <property type="entry name" value="NACHT_NTPase"/>
</dbReference>